<dbReference type="GO" id="GO:0016887">
    <property type="term" value="F:ATP hydrolysis activity"/>
    <property type="evidence" value="ECO:0007669"/>
    <property type="project" value="InterPro"/>
</dbReference>
<dbReference type="Proteomes" id="UP000008957">
    <property type="component" value="Chromosome"/>
</dbReference>
<dbReference type="PROSITE" id="PS00211">
    <property type="entry name" value="ABC_TRANSPORTER_1"/>
    <property type="match status" value="1"/>
</dbReference>
<dbReference type="PANTHER" id="PTHR43776:SF7">
    <property type="entry name" value="D,D-DIPEPTIDE TRANSPORT ATP-BINDING PROTEIN DDPF-RELATED"/>
    <property type="match status" value="1"/>
</dbReference>
<dbReference type="InterPro" id="IPR050319">
    <property type="entry name" value="ABC_transp_ATP-bind"/>
</dbReference>
<dbReference type="PROSITE" id="PS50893">
    <property type="entry name" value="ABC_TRANSPORTER_2"/>
    <property type="match status" value="1"/>
</dbReference>
<name>A0AB94IW97_9BACT</name>
<dbReference type="Gene3D" id="3.40.50.300">
    <property type="entry name" value="P-loop containing nucleotide triphosphate hydrolases"/>
    <property type="match status" value="1"/>
</dbReference>
<evidence type="ECO:0000313" key="6">
    <source>
        <dbReference type="EMBL" id="CBL28012.1"/>
    </source>
</evidence>
<dbReference type="EMBL" id="FP929056">
    <property type="protein sequence ID" value="CBL28012.1"/>
    <property type="molecule type" value="Genomic_DNA"/>
</dbReference>
<dbReference type="InterPro" id="IPR003593">
    <property type="entry name" value="AAA+_ATPase"/>
</dbReference>
<dbReference type="RefSeq" id="WP_015556159.1">
    <property type="nucleotide sequence ID" value="NC_021038.1"/>
</dbReference>
<dbReference type="InterPro" id="IPR003439">
    <property type="entry name" value="ABC_transporter-like_ATP-bd"/>
</dbReference>
<evidence type="ECO:0000313" key="7">
    <source>
        <dbReference type="Proteomes" id="UP000008957"/>
    </source>
</evidence>
<evidence type="ECO:0000259" key="5">
    <source>
        <dbReference type="PROSITE" id="PS50893"/>
    </source>
</evidence>
<dbReference type="InterPro" id="IPR017871">
    <property type="entry name" value="ABC_transporter-like_CS"/>
</dbReference>
<evidence type="ECO:0000256" key="1">
    <source>
        <dbReference type="ARBA" id="ARBA00005417"/>
    </source>
</evidence>
<reference evidence="6 7" key="2">
    <citation type="submission" date="2010-03" db="EMBL/GenBank/DDBJ databases">
        <authorList>
            <person name="Pajon A."/>
        </authorList>
    </citation>
    <scope>NUCLEOTIDE SEQUENCE [LARGE SCALE GENOMIC DNA]</scope>
    <source>
        <strain evidence="6 7">SGP1</strain>
    </source>
</reference>
<evidence type="ECO:0000256" key="2">
    <source>
        <dbReference type="ARBA" id="ARBA00022448"/>
    </source>
</evidence>
<proteinExistence type="inferred from homology"/>
<dbReference type="Pfam" id="PF00005">
    <property type="entry name" value="ABC_tran"/>
    <property type="match status" value="1"/>
</dbReference>
<feature type="domain" description="ABC transporter" evidence="5">
    <location>
        <begin position="5"/>
        <end position="251"/>
    </location>
</feature>
<dbReference type="KEGG" id="sbr:SY1_06400"/>
<accession>A0AB94IW97</accession>
<dbReference type="GO" id="GO:0055085">
    <property type="term" value="P:transmembrane transport"/>
    <property type="evidence" value="ECO:0007669"/>
    <property type="project" value="UniProtKB-ARBA"/>
</dbReference>
<keyword evidence="4" id="KW-0067">ATP-binding</keyword>
<evidence type="ECO:0000256" key="4">
    <source>
        <dbReference type="ARBA" id="ARBA00022840"/>
    </source>
</evidence>
<sequence length="261" mass="28288">MSALLSLEGVCRTYRRGGLFTRAEALHVLRGVDLDLSEGASLGLVGRSGCGKSTLGRVILGLERPNAGTVRFLGEDVASPARRAEFRRSVQAVFQNVRDSVNPRMTAGEIVAEPLRNFFSLTKGEAVERSCPLLEQVGLKAVDADKYPSQFSGGELQRVCIARALAPNPRVVVFDEAVSSLDMLVQARVLKLIERIRDEQGLAFLFISHDLRVVAGLCREVALMADGVIAARGRSVEELAAMGHPIIEELLASLPPAFPRR</sequence>
<gene>
    <name evidence="6" type="ORF">SY1_06400</name>
</gene>
<dbReference type="InterPro" id="IPR027417">
    <property type="entry name" value="P-loop_NTPase"/>
</dbReference>
<comment type="similarity">
    <text evidence="1">Belongs to the ABC transporter superfamily.</text>
</comment>
<keyword evidence="3" id="KW-0547">Nucleotide-binding</keyword>
<organism evidence="6 7">
    <name type="scientific">Fretibacterium fastidiosum</name>
    <dbReference type="NCBI Taxonomy" id="651822"/>
    <lineage>
        <taxon>Bacteria</taxon>
        <taxon>Thermotogati</taxon>
        <taxon>Synergistota</taxon>
        <taxon>Synergistia</taxon>
        <taxon>Synergistales</taxon>
        <taxon>Aminobacteriaceae</taxon>
        <taxon>Fretibacterium</taxon>
    </lineage>
</organism>
<dbReference type="PANTHER" id="PTHR43776">
    <property type="entry name" value="TRANSPORT ATP-BINDING PROTEIN"/>
    <property type="match status" value="1"/>
</dbReference>
<evidence type="ECO:0000256" key="3">
    <source>
        <dbReference type="ARBA" id="ARBA00022741"/>
    </source>
</evidence>
<dbReference type="GO" id="GO:0005524">
    <property type="term" value="F:ATP binding"/>
    <property type="evidence" value="ECO:0007669"/>
    <property type="project" value="UniProtKB-KW"/>
</dbReference>
<dbReference type="SMART" id="SM00382">
    <property type="entry name" value="AAA"/>
    <property type="match status" value="1"/>
</dbReference>
<dbReference type="CDD" id="cd03257">
    <property type="entry name" value="ABC_NikE_OppD_transporters"/>
    <property type="match status" value="1"/>
</dbReference>
<reference evidence="7" key="1">
    <citation type="submission" date="2010-03" db="EMBL/GenBank/DDBJ databases">
        <title>The genome sequence of Synergistetes sp. SGP1.</title>
        <authorList>
            <consortium name="metaHIT consortium -- http://www.metahit.eu/"/>
            <person name="Pajon A."/>
            <person name="Turner K."/>
            <person name="Parkhill J."/>
            <person name="Wade W."/>
            <person name="Vartoukian S."/>
        </authorList>
    </citation>
    <scope>NUCLEOTIDE SEQUENCE [LARGE SCALE GENOMIC DNA]</scope>
    <source>
        <strain evidence="7">SGP1</strain>
    </source>
</reference>
<keyword evidence="2" id="KW-0813">Transport</keyword>
<dbReference type="SUPFAM" id="SSF52540">
    <property type="entry name" value="P-loop containing nucleoside triphosphate hydrolases"/>
    <property type="match status" value="1"/>
</dbReference>
<keyword evidence="7" id="KW-1185">Reference proteome</keyword>
<dbReference type="AlphaFoldDB" id="A0AB94IW97"/>
<protein>
    <submittedName>
        <fullName evidence="6">ABC-type dipeptide/oligopeptide/nickel transport system, ATPase component</fullName>
    </submittedName>
</protein>